<evidence type="ECO:0000259" key="7">
    <source>
        <dbReference type="PROSITE" id="PS50157"/>
    </source>
</evidence>
<accession>A0A653C1Q6</accession>
<dbReference type="OrthoDB" id="8187426at2759"/>
<dbReference type="PANTHER" id="PTHR24379:SF121">
    <property type="entry name" value="C2H2-TYPE DOMAIN-CONTAINING PROTEIN"/>
    <property type="match status" value="1"/>
</dbReference>
<feature type="domain" description="SET" evidence="8">
    <location>
        <begin position="198"/>
        <end position="304"/>
    </location>
</feature>
<feature type="compositionally biased region" description="Basic and acidic residues" evidence="6">
    <location>
        <begin position="122"/>
        <end position="132"/>
    </location>
</feature>
<dbReference type="SUPFAM" id="SSF82199">
    <property type="entry name" value="SET domain"/>
    <property type="match status" value="1"/>
</dbReference>
<organism evidence="9 10">
    <name type="scientific">Callosobruchus maculatus</name>
    <name type="common">Southern cowpea weevil</name>
    <name type="synonym">Pulse bruchid</name>
    <dbReference type="NCBI Taxonomy" id="64391"/>
    <lineage>
        <taxon>Eukaryota</taxon>
        <taxon>Metazoa</taxon>
        <taxon>Ecdysozoa</taxon>
        <taxon>Arthropoda</taxon>
        <taxon>Hexapoda</taxon>
        <taxon>Insecta</taxon>
        <taxon>Pterygota</taxon>
        <taxon>Neoptera</taxon>
        <taxon>Endopterygota</taxon>
        <taxon>Coleoptera</taxon>
        <taxon>Polyphaga</taxon>
        <taxon>Cucujiformia</taxon>
        <taxon>Chrysomeloidea</taxon>
        <taxon>Chrysomelidae</taxon>
        <taxon>Bruchinae</taxon>
        <taxon>Bruchini</taxon>
        <taxon>Callosobruchus</taxon>
    </lineage>
</organism>
<dbReference type="GO" id="GO:0008170">
    <property type="term" value="F:N-methyltransferase activity"/>
    <property type="evidence" value="ECO:0007669"/>
    <property type="project" value="UniProtKB-ARBA"/>
</dbReference>
<proteinExistence type="predicted"/>
<keyword evidence="10" id="KW-1185">Reference proteome</keyword>
<dbReference type="InterPro" id="IPR001214">
    <property type="entry name" value="SET_dom"/>
</dbReference>
<feature type="domain" description="C2H2-type" evidence="7">
    <location>
        <begin position="534"/>
        <end position="561"/>
    </location>
</feature>
<evidence type="ECO:0000256" key="3">
    <source>
        <dbReference type="ARBA" id="ARBA00022771"/>
    </source>
</evidence>
<feature type="domain" description="C2H2-type" evidence="7">
    <location>
        <begin position="504"/>
        <end position="531"/>
    </location>
</feature>
<evidence type="ECO:0000256" key="5">
    <source>
        <dbReference type="PROSITE-ProRule" id="PRU00042"/>
    </source>
</evidence>
<sequence length="624" mass="72703">MNSEVTPEEEKVIADFYTEEEWNKVSEFEKADIYATLKRYLIFKDYKGVNIPPPDFMIKRKRLNNNSTSKQSPDKTEDVSLNDGKSTEEKSVQQYDYQNASSSKENDDHNQPQQKPQKKSNGKGEEHPEVPPKKYPKRSVPAKNYHEPEEPKDDRYVYCDNCEEDCVDYCKTCGKLSFLKDYPVRMNTADRARKTCPKGVLIVRPSNIHGLGVFALKWLPKGVQMGPYEGQAAKQESKSGYAWKLRDGKLIDAANERNSNYLRYVNCARNSDEQNLVAFQYDGKLFYRTCKNIGAGEELLVYYGHSFAKTLGIDPKRFYEPNTSKVKNYYPCKHCHIGLSTEQFKAAHQLRCKYNPNRMITFDVNKAVTCQYCCRCFEKVEDLEEHEKRCRYHRKKTAVHSCGEEMKQFRCSECPYVTKYAKDLKRHGITHSKEGRERFRCSQCTFTTYYKDSLIKHISRLHSSSSSKFCYEGCKRIFLSKNMLDSHILKMHPSLIGSVSSKIRACLECKYKTTHKANFTRHMLTHSKENGQYFQCSTCQYETYYKSNYSRHLRIHHETKPFGCTECGKGFTEKKELDSHILNNHGDNVQLMKGITQKIHSCQHCDYKAIITTHIKSHLRKHEL</sequence>
<dbReference type="GO" id="GO:0008757">
    <property type="term" value="F:S-adenosylmethionine-dependent methyltransferase activity"/>
    <property type="evidence" value="ECO:0007669"/>
    <property type="project" value="UniProtKB-ARBA"/>
</dbReference>
<evidence type="ECO:0000256" key="4">
    <source>
        <dbReference type="ARBA" id="ARBA00022833"/>
    </source>
</evidence>
<evidence type="ECO:0000313" key="9">
    <source>
        <dbReference type="EMBL" id="VEN41685.1"/>
    </source>
</evidence>
<dbReference type="FunFam" id="3.30.160.60:FF:000100">
    <property type="entry name" value="Zinc finger 45-like"/>
    <property type="match status" value="1"/>
</dbReference>
<dbReference type="PANTHER" id="PTHR24379">
    <property type="entry name" value="KRAB AND ZINC FINGER DOMAIN-CONTAINING"/>
    <property type="match status" value="1"/>
</dbReference>
<keyword evidence="2" id="KW-0677">Repeat</keyword>
<dbReference type="InterPro" id="IPR013087">
    <property type="entry name" value="Znf_C2H2_type"/>
</dbReference>
<dbReference type="PROSITE" id="PS50157">
    <property type="entry name" value="ZINC_FINGER_C2H2_2"/>
    <property type="match status" value="6"/>
</dbReference>
<dbReference type="GO" id="GO:0008276">
    <property type="term" value="F:protein methyltransferase activity"/>
    <property type="evidence" value="ECO:0007669"/>
    <property type="project" value="UniProtKB-ARBA"/>
</dbReference>
<gene>
    <name evidence="9" type="ORF">CALMAC_LOCUS5431</name>
</gene>
<feature type="domain" description="C2H2-type" evidence="7">
    <location>
        <begin position="368"/>
        <end position="398"/>
    </location>
</feature>
<dbReference type="GO" id="GO:0008270">
    <property type="term" value="F:zinc ion binding"/>
    <property type="evidence" value="ECO:0007669"/>
    <property type="project" value="UniProtKB-KW"/>
</dbReference>
<feature type="domain" description="C2H2-type" evidence="7">
    <location>
        <begin position="562"/>
        <end position="590"/>
    </location>
</feature>
<name>A0A653C1Q6_CALMS</name>
<dbReference type="Proteomes" id="UP000410492">
    <property type="component" value="Unassembled WGS sequence"/>
</dbReference>
<dbReference type="EMBL" id="CAACVG010006789">
    <property type="protein sequence ID" value="VEN41685.1"/>
    <property type="molecule type" value="Genomic_DNA"/>
</dbReference>
<dbReference type="Gene3D" id="3.30.160.60">
    <property type="entry name" value="Classic Zinc Finger"/>
    <property type="match status" value="3"/>
</dbReference>
<dbReference type="PROSITE" id="PS00028">
    <property type="entry name" value="ZINC_FINGER_C2H2_1"/>
    <property type="match status" value="2"/>
</dbReference>
<evidence type="ECO:0000259" key="8">
    <source>
        <dbReference type="PROSITE" id="PS50280"/>
    </source>
</evidence>
<dbReference type="InterPro" id="IPR036236">
    <property type="entry name" value="Znf_C2H2_sf"/>
</dbReference>
<feature type="domain" description="C2H2-type" evidence="7">
    <location>
        <begin position="439"/>
        <end position="467"/>
    </location>
</feature>
<protein>
    <recommendedName>
        <fullName evidence="11">SET domain-containing protein</fullName>
    </recommendedName>
</protein>
<evidence type="ECO:0000256" key="1">
    <source>
        <dbReference type="ARBA" id="ARBA00022723"/>
    </source>
</evidence>
<dbReference type="SUPFAM" id="SSF57667">
    <property type="entry name" value="beta-beta-alpha zinc fingers"/>
    <property type="match status" value="2"/>
</dbReference>
<keyword evidence="3 5" id="KW-0863">Zinc-finger</keyword>
<dbReference type="Gene3D" id="2.170.270.10">
    <property type="entry name" value="SET domain"/>
    <property type="match status" value="1"/>
</dbReference>
<evidence type="ECO:0000313" key="10">
    <source>
        <dbReference type="Proteomes" id="UP000410492"/>
    </source>
</evidence>
<evidence type="ECO:0008006" key="11">
    <source>
        <dbReference type="Google" id="ProtNLM"/>
    </source>
</evidence>
<evidence type="ECO:0000256" key="6">
    <source>
        <dbReference type="SAM" id="MobiDB-lite"/>
    </source>
</evidence>
<keyword evidence="4" id="KW-0862">Zinc</keyword>
<dbReference type="SMART" id="SM00355">
    <property type="entry name" value="ZnF_C2H2"/>
    <property type="match status" value="8"/>
</dbReference>
<feature type="compositionally biased region" description="Polar residues" evidence="6">
    <location>
        <begin position="92"/>
        <end position="103"/>
    </location>
</feature>
<evidence type="ECO:0000256" key="2">
    <source>
        <dbReference type="ARBA" id="ARBA00022737"/>
    </source>
</evidence>
<dbReference type="InterPro" id="IPR046341">
    <property type="entry name" value="SET_dom_sf"/>
</dbReference>
<dbReference type="AlphaFoldDB" id="A0A653C1Q6"/>
<dbReference type="Pfam" id="PF21549">
    <property type="entry name" value="PRDM2_PR"/>
    <property type="match status" value="1"/>
</dbReference>
<feature type="domain" description="C2H2-type" evidence="7">
    <location>
        <begin position="409"/>
        <end position="436"/>
    </location>
</feature>
<dbReference type="PROSITE" id="PS50280">
    <property type="entry name" value="SET"/>
    <property type="match status" value="1"/>
</dbReference>
<feature type="region of interest" description="Disordered" evidence="6">
    <location>
        <begin position="47"/>
        <end position="150"/>
    </location>
</feature>
<reference evidence="9 10" key="1">
    <citation type="submission" date="2019-01" db="EMBL/GenBank/DDBJ databases">
        <authorList>
            <person name="Sayadi A."/>
        </authorList>
    </citation>
    <scope>NUCLEOTIDE SEQUENCE [LARGE SCALE GENOMIC DNA]</scope>
</reference>
<keyword evidence="1" id="KW-0479">Metal-binding</keyword>